<dbReference type="Pfam" id="PF13621">
    <property type="entry name" value="Cupin_8"/>
    <property type="match status" value="1"/>
</dbReference>
<dbReference type="SUPFAM" id="SSF51197">
    <property type="entry name" value="Clavaminate synthase-like"/>
    <property type="match status" value="1"/>
</dbReference>
<reference evidence="2 3" key="1">
    <citation type="submission" date="2019-06" db="EMBL/GenBank/DDBJ databases">
        <title>A complete genome sequence for Luteibacter pinisoli MAH-14.</title>
        <authorList>
            <person name="Baltrus D.A."/>
        </authorList>
    </citation>
    <scope>NUCLEOTIDE SEQUENCE [LARGE SCALE GENOMIC DNA]</scope>
    <source>
        <strain evidence="2 3">MAH-14</strain>
    </source>
</reference>
<dbReference type="OrthoDB" id="3776825at2"/>
<evidence type="ECO:0000259" key="1">
    <source>
        <dbReference type="PROSITE" id="PS51184"/>
    </source>
</evidence>
<accession>A0A4Y5Z4Q3</accession>
<dbReference type="PROSITE" id="PS51184">
    <property type="entry name" value="JMJC"/>
    <property type="match status" value="1"/>
</dbReference>
<keyword evidence="3" id="KW-1185">Reference proteome</keyword>
<dbReference type="SMART" id="SM00558">
    <property type="entry name" value="JmjC"/>
    <property type="match status" value="1"/>
</dbReference>
<dbReference type="RefSeq" id="WP_139982286.1">
    <property type="nucleotide sequence ID" value="NZ_CP041046.1"/>
</dbReference>
<dbReference type="AlphaFoldDB" id="A0A4Y5Z4Q3"/>
<protein>
    <recommendedName>
        <fullName evidence="1">JmjC domain-containing protein</fullName>
    </recommendedName>
</protein>
<name>A0A4Y5Z4Q3_9GAMM</name>
<sequence>MTSPSAPLITLAWDEFDPMRVTPLTHNLIDHPLLQREALVELGKRCRGTNRWYSFASGVEPGTDFDAAAELYPSGQSAVASLNAIEDAKAWVLLRHIQADPTYRTLVDEAFEPIIEHIERVDPGVYYRAGWIFSASPNTCTPFHIDRSHVLLCQVSGTKTVYVWDPTDRETLGDRVRDDFHARHDLSRARWDETFRARAHVFHLKPGTGVYMPLTSPHMVETSTEASRTISFTYNTAATRRRGRIHVLRDALRRMGMEAPPVGSHIAFDAAAWMASSALIACGGPGGHAPACPSLRRRLAYAVDD</sequence>
<evidence type="ECO:0000313" key="2">
    <source>
        <dbReference type="EMBL" id="QDE39529.1"/>
    </source>
</evidence>
<dbReference type="InterPro" id="IPR003347">
    <property type="entry name" value="JmjC_dom"/>
</dbReference>
<gene>
    <name evidence="2" type="ORF">FIV34_10105</name>
</gene>
<feature type="domain" description="JmjC" evidence="1">
    <location>
        <begin position="96"/>
        <end position="251"/>
    </location>
</feature>
<dbReference type="Gene3D" id="2.60.120.650">
    <property type="entry name" value="Cupin"/>
    <property type="match status" value="1"/>
</dbReference>
<evidence type="ECO:0000313" key="3">
    <source>
        <dbReference type="Proteomes" id="UP000316093"/>
    </source>
</evidence>
<dbReference type="KEGG" id="lpy:FIV34_10105"/>
<proteinExistence type="predicted"/>
<dbReference type="InterPro" id="IPR041667">
    <property type="entry name" value="Cupin_8"/>
</dbReference>
<dbReference type="Proteomes" id="UP000316093">
    <property type="component" value="Chromosome"/>
</dbReference>
<organism evidence="2 3">
    <name type="scientific">Luteibacter pinisoli</name>
    <dbReference type="NCBI Taxonomy" id="2589080"/>
    <lineage>
        <taxon>Bacteria</taxon>
        <taxon>Pseudomonadati</taxon>
        <taxon>Pseudomonadota</taxon>
        <taxon>Gammaproteobacteria</taxon>
        <taxon>Lysobacterales</taxon>
        <taxon>Rhodanobacteraceae</taxon>
        <taxon>Luteibacter</taxon>
    </lineage>
</organism>
<dbReference type="EMBL" id="CP041046">
    <property type="protein sequence ID" value="QDE39529.1"/>
    <property type="molecule type" value="Genomic_DNA"/>
</dbReference>